<dbReference type="Pfam" id="PF10861">
    <property type="entry name" value="DUF2784"/>
    <property type="match status" value="1"/>
</dbReference>
<name>A0A2T3MX43_9GAMM</name>
<accession>A0A2T3MX43</accession>
<sequence>MIYRILADCVVIVHLLFIVFSLLGGLLVIWRSYLVFVHFPAAIWVLLISFKGWICPLTPLENQLRHAVGTEGYTGGFIEHYIIPIIYPAALNFNLQIMFGLVAAVINLGIYSFVYYKLKTR</sequence>
<feature type="transmembrane region" description="Helical" evidence="1">
    <location>
        <begin position="97"/>
        <end position="116"/>
    </location>
</feature>
<comment type="caution">
    <text evidence="2">The sequence shown here is derived from an EMBL/GenBank/DDBJ whole genome shotgun (WGS) entry which is preliminary data.</text>
</comment>
<dbReference type="Proteomes" id="UP000240904">
    <property type="component" value="Unassembled WGS sequence"/>
</dbReference>
<feature type="transmembrane region" description="Helical" evidence="1">
    <location>
        <begin position="5"/>
        <end position="30"/>
    </location>
</feature>
<dbReference type="RefSeq" id="WP_107283936.1">
    <property type="nucleotide sequence ID" value="NZ_PYMC01000009.1"/>
</dbReference>
<evidence type="ECO:0000313" key="2">
    <source>
        <dbReference type="EMBL" id="PSW04407.1"/>
    </source>
</evidence>
<organism evidence="2 3">
    <name type="scientific">Photobacterium lipolyticum</name>
    <dbReference type="NCBI Taxonomy" id="266810"/>
    <lineage>
        <taxon>Bacteria</taxon>
        <taxon>Pseudomonadati</taxon>
        <taxon>Pseudomonadota</taxon>
        <taxon>Gammaproteobacteria</taxon>
        <taxon>Vibrionales</taxon>
        <taxon>Vibrionaceae</taxon>
        <taxon>Photobacterium</taxon>
    </lineage>
</organism>
<feature type="transmembrane region" description="Helical" evidence="1">
    <location>
        <begin position="36"/>
        <end position="60"/>
    </location>
</feature>
<protein>
    <submittedName>
        <fullName evidence="2">DUF2784 domain-containing protein</fullName>
    </submittedName>
</protein>
<evidence type="ECO:0000256" key="1">
    <source>
        <dbReference type="SAM" id="Phobius"/>
    </source>
</evidence>
<evidence type="ECO:0000313" key="3">
    <source>
        <dbReference type="Proteomes" id="UP000240904"/>
    </source>
</evidence>
<keyword evidence="1" id="KW-0472">Membrane</keyword>
<keyword evidence="1" id="KW-1133">Transmembrane helix</keyword>
<dbReference type="EMBL" id="PYMC01000009">
    <property type="protein sequence ID" value="PSW04407.1"/>
    <property type="molecule type" value="Genomic_DNA"/>
</dbReference>
<proteinExistence type="predicted"/>
<keyword evidence="1" id="KW-0812">Transmembrane</keyword>
<keyword evidence="3" id="KW-1185">Reference proteome</keyword>
<dbReference type="OrthoDB" id="370375at2"/>
<dbReference type="AlphaFoldDB" id="A0A2T3MX43"/>
<gene>
    <name evidence="2" type="ORF">C9I89_13875</name>
</gene>
<dbReference type="InterPro" id="IPR021218">
    <property type="entry name" value="DUF2784"/>
</dbReference>
<reference evidence="2 3" key="1">
    <citation type="submission" date="2018-03" db="EMBL/GenBank/DDBJ databases">
        <title>Whole genome sequencing of Histamine producing bacteria.</title>
        <authorList>
            <person name="Butler K."/>
        </authorList>
    </citation>
    <scope>NUCLEOTIDE SEQUENCE [LARGE SCALE GENOMIC DNA]</scope>
    <source>
        <strain evidence="2 3">DSM 16190</strain>
    </source>
</reference>